<keyword evidence="1" id="KW-0812">Transmembrane</keyword>
<feature type="transmembrane region" description="Helical" evidence="1">
    <location>
        <begin position="275"/>
        <end position="293"/>
    </location>
</feature>
<gene>
    <name evidence="2" type="primary">TRPCG</name>
    <name evidence="2" type="ORF">TR113749</name>
</gene>
<reference evidence="2" key="1">
    <citation type="submission" date="2016-01" db="EMBL/GenBank/DDBJ databases">
        <title>Reference transcriptome for the parasite Schistocephalus solidus: insights into the molecular evolution of parasitism.</title>
        <authorList>
            <person name="Hebert F.O."/>
            <person name="Grambauer S."/>
            <person name="Barber I."/>
            <person name="Landry C.R."/>
            <person name="Aubin-Horth N."/>
        </authorList>
    </citation>
    <scope>NUCLEOTIDE SEQUENCE</scope>
</reference>
<keyword evidence="1" id="KW-0472">Membrane</keyword>
<dbReference type="AlphaFoldDB" id="A0A0X3NIP3"/>
<organism evidence="2">
    <name type="scientific">Schistocephalus solidus</name>
    <name type="common">Tapeworm</name>
    <dbReference type="NCBI Taxonomy" id="70667"/>
    <lineage>
        <taxon>Eukaryota</taxon>
        <taxon>Metazoa</taxon>
        <taxon>Spiralia</taxon>
        <taxon>Lophotrochozoa</taxon>
        <taxon>Platyhelminthes</taxon>
        <taxon>Cestoda</taxon>
        <taxon>Eucestoda</taxon>
        <taxon>Diphyllobothriidea</taxon>
        <taxon>Diphyllobothriidae</taxon>
        <taxon>Schistocephalus</taxon>
    </lineage>
</organism>
<keyword evidence="1" id="KW-1133">Transmembrane helix</keyword>
<evidence type="ECO:0000313" key="2">
    <source>
        <dbReference type="EMBL" id="JAP39834.1"/>
    </source>
</evidence>
<dbReference type="PANTHER" id="PTHR13800:SF41">
    <property type="entry name" value="PROTEIN CED-11"/>
    <property type="match status" value="1"/>
</dbReference>
<proteinExistence type="predicted"/>
<sequence length="601" mass="68862">DYPELAQSLIQHCPDPTCMALIGSAIYDFCSQYIPAYNSETKKRYTEQAEALERIASQIATVMHDRNKTIALDLVNVPHEFLLGTNLLWVCRSTSRVNFAVTPPVQTTASMDWHNGITSPLPVFLLTLICPFLLAANSLQSWAEGPMDNKECSIERANLWERMKRFYSSARAKHMLQFIVYLAFLIMMTVVLLAKDTTQTKGALEIYLMVHYMVFCLMDVAAFILHWYASSWSTAYRSAKTTPFTFFNYFTYVVFLVWLVLRACAFEDLNVVQEVLVFFLILCYVRILDYLLVFKPFGPHIIIMKPMLQEFSIFLVVIIIVLVPQAIALQRLSFPYLEEFSVADFLSSLEYPYYNLYGEIEPDGLSGMRTDCAPNGINCPLANPMSNVLQVLYLFFALVLLINLLIAVFSEVFNRLSPKALDLWQLDRLTKTQNYRNRSAVPKPYSLFTYAYKICRFSAARVFNRGSEDKTPYGQLSRVVINEKRRIDFVEAAVNTKVFQAEKASTTLLATVREINNMLKSKAAYLSFRMNQRAYAVREERKEARKTEKDSAGARRLLGVLSSEVSKERLLCKSVRNIRDAFFSLLEEVKTMNNAMDAAVR</sequence>
<protein>
    <submittedName>
        <fullName evidence="2">Transient receptor potential cation channel trpm</fullName>
    </submittedName>
</protein>
<dbReference type="GO" id="GO:0005886">
    <property type="term" value="C:plasma membrane"/>
    <property type="evidence" value="ECO:0007669"/>
    <property type="project" value="TreeGrafter"/>
</dbReference>
<feature type="transmembrane region" description="Helical" evidence="1">
    <location>
        <begin position="175"/>
        <end position="194"/>
    </location>
</feature>
<feature type="transmembrane region" description="Helical" evidence="1">
    <location>
        <begin position="391"/>
        <end position="409"/>
    </location>
</feature>
<dbReference type="GO" id="GO:0005261">
    <property type="term" value="F:monoatomic cation channel activity"/>
    <property type="evidence" value="ECO:0007669"/>
    <property type="project" value="TreeGrafter"/>
</dbReference>
<dbReference type="EMBL" id="GEEE01023391">
    <property type="protein sequence ID" value="JAP39834.1"/>
    <property type="molecule type" value="Transcribed_RNA"/>
</dbReference>
<dbReference type="InterPro" id="IPR050927">
    <property type="entry name" value="TRPM"/>
</dbReference>
<feature type="transmembrane region" description="Helical" evidence="1">
    <location>
        <begin position="313"/>
        <end position="332"/>
    </location>
</feature>
<accession>A0A0X3NIP3</accession>
<dbReference type="GO" id="GO:0030001">
    <property type="term" value="P:metal ion transport"/>
    <property type="evidence" value="ECO:0007669"/>
    <property type="project" value="TreeGrafter"/>
</dbReference>
<dbReference type="PANTHER" id="PTHR13800">
    <property type="entry name" value="TRANSIENT RECEPTOR POTENTIAL CATION CHANNEL, SUBFAMILY M, MEMBER 6"/>
    <property type="match status" value="1"/>
</dbReference>
<feature type="transmembrane region" description="Helical" evidence="1">
    <location>
        <begin position="241"/>
        <end position="263"/>
    </location>
</feature>
<feature type="transmembrane region" description="Helical" evidence="1">
    <location>
        <begin position="206"/>
        <end position="229"/>
    </location>
</feature>
<keyword evidence="2" id="KW-0675">Receptor</keyword>
<name>A0A0X3NIP3_SCHSO</name>
<evidence type="ECO:0000256" key="1">
    <source>
        <dbReference type="SAM" id="Phobius"/>
    </source>
</evidence>
<feature type="non-terminal residue" evidence="2">
    <location>
        <position position="1"/>
    </location>
</feature>